<dbReference type="AlphaFoldDB" id="A0A7S3LJ26"/>
<evidence type="ECO:0008006" key="2">
    <source>
        <dbReference type="Google" id="ProtNLM"/>
    </source>
</evidence>
<proteinExistence type="predicted"/>
<protein>
    <recommendedName>
        <fullName evidence="2">GST N-terminal domain-containing protein</fullName>
    </recommendedName>
</protein>
<sequence length="270" mass="30437">MAPQPERLTVYTISLSHYCDAGRWALQVAGKPYQEIPYIPGFHQMFGPMKRFRKNAMKTMGRDSEAIKRPFSTPCVLDDKGVIVANECWDCIELVGPVNTALKDLLNDVVGPATRCIAYSHILREENDKTLLKIATAPPIPFWQRALFRITVLRRGIASKMTELMVHNEEFVQGQRDKLNEALRQIQTMMEGDESDVFNLDGQEISATGLAVAALLCPLSGASGAPGYSIEDLPESMVKEIHQWLEDPVVMWAHTAYEKFRNQGNRDRWG</sequence>
<dbReference type="EMBL" id="HBIN01004379">
    <property type="protein sequence ID" value="CAE0432764.1"/>
    <property type="molecule type" value="Transcribed_RNA"/>
</dbReference>
<evidence type="ECO:0000313" key="1">
    <source>
        <dbReference type="EMBL" id="CAE0432764.1"/>
    </source>
</evidence>
<reference evidence="1" key="1">
    <citation type="submission" date="2021-01" db="EMBL/GenBank/DDBJ databases">
        <authorList>
            <person name="Corre E."/>
            <person name="Pelletier E."/>
            <person name="Niang G."/>
            <person name="Scheremetjew M."/>
            <person name="Finn R."/>
            <person name="Kale V."/>
            <person name="Holt S."/>
            <person name="Cochrane G."/>
            <person name="Meng A."/>
            <person name="Brown T."/>
            <person name="Cohen L."/>
        </authorList>
    </citation>
    <scope>NUCLEOTIDE SEQUENCE</scope>
    <source>
        <strain evidence="1">GSBS06</strain>
    </source>
</reference>
<name>A0A7S3LJ26_9STRA</name>
<accession>A0A7S3LJ26</accession>
<gene>
    <name evidence="1" type="ORF">ASTO00021_LOCUS3082</name>
</gene>
<organism evidence="1">
    <name type="scientific">Aplanochytrium stocchinoi</name>
    <dbReference type="NCBI Taxonomy" id="215587"/>
    <lineage>
        <taxon>Eukaryota</taxon>
        <taxon>Sar</taxon>
        <taxon>Stramenopiles</taxon>
        <taxon>Bigyra</taxon>
        <taxon>Labyrinthulomycetes</taxon>
        <taxon>Thraustochytrida</taxon>
        <taxon>Thraustochytriidae</taxon>
        <taxon>Aplanochytrium</taxon>
    </lineage>
</organism>